<evidence type="ECO:0000259" key="8">
    <source>
        <dbReference type="PROSITE" id="PS51007"/>
    </source>
</evidence>
<dbReference type="GO" id="GO:0009055">
    <property type="term" value="F:electron transfer activity"/>
    <property type="evidence" value="ECO:0007669"/>
    <property type="project" value="InterPro"/>
</dbReference>
<gene>
    <name evidence="9" type="ORF">SAMN05661096_01211</name>
</gene>
<dbReference type="PRINTS" id="PR00605">
    <property type="entry name" value="CYTCHROMECIC"/>
</dbReference>
<dbReference type="AlphaFoldDB" id="A0A1X7J2M1"/>
<evidence type="ECO:0000256" key="2">
    <source>
        <dbReference type="ARBA" id="ARBA00022617"/>
    </source>
</evidence>
<keyword evidence="7" id="KW-1133">Transmembrane helix</keyword>
<evidence type="ECO:0000256" key="6">
    <source>
        <dbReference type="PROSITE-ProRule" id="PRU00433"/>
    </source>
</evidence>
<dbReference type="PANTHER" id="PTHR33751:SF1">
    <property type="entry name" value="CBB3-TYPE CYTOCHROME C OXIDASE SUBUNIT FIXP"/>
    <property type="match status" value="1"/>
</dbReference>
<evidence type="ECO:0000256" key="4">
    <source>
        <dbReference type="ARBA" id="ARBA00022982"/>
    </source>
</evidence>
<accession>A0A1X7J2M1</accession>
<dbReference type="RefSeq" id="WP_085516178.1">
    <property type="nucleotide sequence ID" value="NZ_FXAW01000002.1"/>
</dbReference>
<dbReference type="GO" id="GO:0005506">
    <property type="term" value="F:iron ion binding"/>
    <property type="evidence" value="ECO:0007669"/>
    <property type="project" value="InterPro"/>
</dbReference>
<dbReference type="PROSITE" id="PS51007">
    <property type="entry name" value="CYTC"/>
    <property type="match status" value="1"/>
</dbReference>
<feature type="transmembrane region" description="Helical" evidence="7">
    <location>
        <begin position="117"/>
        <end position="139"/>
    </location>
</feature>
<dbReference type="InterPro" id="IPR007360">
    <property type="entry name" value="SirB"/>
</dbReference>
<dbReference type="InterPro" id="IPR008168">
    <property type="entry name" value="Cyt_C_IC"/>
</dbReference>
<keyword evidence="10" id="KW-1185">Reference proteome</keyword>
<dbReference type="EMBL" id="FXAW01000002">
    <property type="protein sequence ID" value="SMG21611.1"/>
    <property type="molecule type" value="Genomic_DNA"/>
</dbReference>
<dbReference type="GO" id="GO:0020037">
    <property type="term" value="F:heme binding"/>
    <property type="evidence" value="ECO:0007669"/>
    <property type="project" value="InterPro"/>
</dbReference>
<organism evidence="9 10">
    <name type="scientific">Marivirga sericea</name>
    <dbReference type="NCBI Taxonomy" id="1028"/>
    <lineage>
        <taxon>Bacteria</taxon>
        <taxon>Pseudomonadati</taxon>
        <taxon>Bacteroidota</taxon>
        <taxon>Cytophagia</taxon>
        <taxon>Cytophagales</taxon>
        <taxon>Marivirgaceae</taxon>
        <taxon>Marivirga</taxon>
    </lineage>
</organism>
<dbReference type="InterPro" id="IPR036909">
    <property type="entry name" value="Cyt_c-like_dom_sf"/>
</dbReference>
<keyword evidence="2 6" id="KW-0349">Heme</keyword>
<dbReference type="STRING" id="1028.SAMN05661096_01211"/>
<dbReference type="SUPFAM" id="SSF46626">
    <property type="entry name" value="Cytochrome c"/>
    <property type="match status" value="1"/>
</dbReference>
<protein>
    <submittedName>
        <fullName evidence="9">Cytochrome c, mono-and diheme variants</fullName>
    </submittedName>
</protein>
<evidence type="ECO:0000256" key="7">
    <source>
        <dbReference type="SAM" id="Phobius"/>
    </source>
</evidence>
<feature type="transmembrane region" description="Helical" evidence="7">
    <location>
        <begin position="26"/>
        <end position="48"/>
    </location>
</feature>
<feature type="domain" description="Cytochrome c" evidence="8">
    <location>
        <begin position="167"/>
        <end position="242"/>
    </location>
</feature>
<sequence length="242" mass="26890">MDNMKYFPLPLLFLYKKQLVMEIGMLHSHVLVVTLFLLFLLFKTVLLVVNKKELLTKVKTKLKMVDPILGVLMLATGGYLLSLYGSDAPTYLWVKLVLVLIIIPIGIIAFKKENKAMAIIALLLTFYIYGASEAGSLTFSKNQSVADSDNNPVQGAEQVVIEGSTADLLKTGKEVYLAECKKCHGKDGKKGLFKSPDLTQSKLNLSERVAWIKKGKGVMPAYENELSETEIEAVALYLEELK</sequence>
<dbReference type="InterPro" id="IPR050597">
    <property type="entry name" value="Cytochrome_c_Oxidase_Subunit"/>
</dbReference>
<feature type="transmembrane region" description="Helical" evidence="7">
    <location>
        <begin position="68"/>
        <end position="85"/>
    </location>
</feature>
<reference evidence="10" key="1">
    <citation type="submission" date="2017-04" db="EMBL/GenBank/DDBJ databases">
        <authorList>
            <person name="Varghese N."/>
            <person name="Submissions S."/>
        </authorList>
    </citation>
    <scope>NUCLEOTIDE SEQUENCE [LARGE SCALE GENOMIC DNA]</scope>
    <source>
        <strain evidence="10">DSM 4125</strain>
    </source>
</reference>
<dbReference type="Pfam" id="PF04247">
    <property type="entry name" value="SirB"/>
    <property type="match status" value="1"/>
</dbReference>
<dbReference type="Proteomes" id="UP000193804">
    <property type="component" value="Unassembled WGS sequence"/>
</dbReference>
<keyword evidence="7" id="KW-0472">Membrane</keyword>
<keyword evidence="4" id="KW-0249">Electron transport</keyword>
<evidence type="ECO:0000256" key="3">
    <source>
        <dbReference type="ARBA" id="ARBA00022723"/>
    </source>
</evidence>
<dbReference type="OrthoDB" id="9811395at2"/>
<evidence type="ECO:0000313" key="9">
    <source>
        <dbReference type="EMBL" id="SMG21611.1"/>
    </source>
</evidence>
<dbReference type="PANTHER" id="PTHR33751">
    <property type="entry name" value="CBB3-TYPE CYTOCHROME C OXIDASE SUBUNIT FIXP"/>
    <property type="match status" value="1"/>
</dbReference>
<evidence type="ECO:0000313" key="10">
    <source>
        <dbReference type="Proteomes" id="UP000193804"/>
    </source>
</evidence>
<evidence type="ECO:0000256" key="1">
    <source>
        <dbReference type="ARBA" id="ARBA00022448"/>
    </source>
</evidence>
<name>A0A1X7J2M1_9BACT</name>
<keyword evidence="3 6" id="KW-0479">Metal-binding</keyword>
<keyword evidence="1" id="KW-0813">Transport</keyword>
<proteinExistence type="predicted"/>
<keyword evidence="5 6" id="KW-0408">Iron</keyword>
<dbReference type="Pfam" id="PF13442">
    <property type="entry name" value="Cytochrome_CBB3"/>
    <property type="match status" value="1"/>
</dbReference>
<feature type="transmembrane region" description="Helical" evidence="7">
    <location>
        <begin position="91"/>
        <end position="110"/>
    </location>
</feature>
<keyword evidence="7" id="KW-0812">Transmembrane</keyword>
<dbReference type="Gene3D" id="1.10.760.10">
    <property type="entry name" value="Cytochrome c-like domain"/>
    <property type="match status" value="1"/>
</dbReference>
<evidence type="ECO:0000256" key="5">
    <source>
        <dbReference type="ARBA" id="ARBA00023004"/>
    </source>
</evidence>
<dbReference type="InterPro" id="IPR009056">
    <property type="entry name" value="Cyt_c-like_dom"/>
</dbReference>